<proteinExistence type="predicted"/>
<evidence type="ECO:0000256" key="1">
    <source>
        <dbReference type="SAM" id="MobiDB-lite"/>
    </source>
</evidence>
<reference evidence="2" key="2">
    <citation type="journal article" date="2015" name="Data Brief">
        <title>Shoot transcriptome of the giant reed, Arundo donax.</title>
        <authorList>
            <person name="Barrero R.A."/>
            <person name="Guerrero F.D."/>
            <person name="Moolhuijzen P."/>
            <person name="Goolsby J.A."/>
            <person name="Tidwell J."/>
            <person name="Bellgard S.E."/>
            <person name="Bellgard M.I."/>
        </authorList>
    </citation>
    <scope>NUCLEOTIDE SEQUENCE</scope>
    <source>
        <tissue evidence="2">Shoot tissue taken approximately 20 cm above the soil surface</tissue>
    </source>
</reference>
<name>A0A0A9D8I3_ARUDO</name>
<sequence>MTNFIFGQPNFYTLSSVRANSTAFLAILQLSSFTRASQSSKASSFIASNANSLLSEQIQLRTNRACSIARALPLLATPESTETMPGILHSSWRPSRHLARRPSTSTARAEPSAAKSASAGPAPVRTARRRFSGSLQSS</sequence>
<feature type="compositionally biased region" description="Low complexity" evidence="1">
    <location>
        <begin position="107"/>
        <end position="123"/>
    </location>
</feature>
<evidence type="ECO:0000313" key="2">
    <source>
        <dbReference type="EMBL" id="JAD82998.1"/>
    </source>
</evidence>
<organism evidence="2">
    <name type="scientific">Arundo donax</name>
    <name type="common">Giant reed</name>
    <name type="synonym">Donax arundinaceus</name>
    <dbReference type="NCBI Taxonomy" id="35708"/>
    <lineage>
        <taxon>Eukaryota</taxon>
        <taxon>Viridiplantae</taxon>
        <taxon>Streptophyta</taxon>
        <taxon>Embryophyta</taxon>
        <taxon>Tracheophyta</taxon>
        <taxon>Spermatophyta</taxon>
        <taxon>Magnoliopsida</taxon>
        <taxon>Liliopsida</taxon>
        <taxon>Poales</taxon>
        <taxon>Poaceae</taxon>
        <taxon>PACMAD clade</taxon>
        <taxon>Arundinoideae</taxon>
        <taxon>Arundineae</taxon>
        <taxon>Arundo</taxon>
    </lineage>
</organism>
<dbReference type="EMBL" id="GBRH01214897">
    <property type="protein sequence ID" value="JAD82998.1"/>
    <property type="molecule type" value="Transcribed_RNA"/>
</dbReference>
<reference evidence="2" key="1">
    <citation type="submission" date="2014-09" db="EMBL/GenBank/DDBJ databases">
        <authorList>
            <person name="Magalhaes I.L.F."/>
            <person name="Oliveira U."/>
            <person name="Santos F.R."/>
            <person name="Vidigal T.H.D.A."/>
            <person name="Brescovit A.D."/>
            <person name="Santos A.J."/>
        </authorList>
    </citation>
    <scope>NUCLEOTIDE SEQUENCE</scope>
    <source>
        <tissue evidence="2">Shoot tissue taken approximately 20 cm above the soil surface</tissue>
    </source>
</reference>
<dbReference type="AlphaFoldDB" id="A0A0A9D8I3"/>
<accession>A0A0A9D8I3</accession>
<feature type="region of interest" description="Disordered" evidence="1">
    <location>
        <begin position="82"/>
        <end position="138"/>
    </location>
</feature>
<protein>
    <submittedName>
        <fullName evidence="2">Uncharacterized protein</fullName>
    </submittedName>
</protein>